<proteinExistence type="predicted"/>
<sequence length="11" mass="1387">MREKRLTNLLL</sequence>
<dbReference type="EMBL" id="AMYD01004451">
    <property type="protein sequence ID" value="EQB43149.1"/>
    <property type="molecule type" value="Genomic_DNA"/>
</dbReference>
<evidence type="ECO:0000313" key="1">
    <source>
        <dbReference type="EMBL" id="EQB43149.1"/>
    </source>
</evidence>
<reference evidence="2" key="1">
    <citation type="journal article" date="2013" name="Mol. Plant Microbe Interact.">
        <title>Global aspects of pacC regulation of pathogenicity genes in Colletotrichum gloeosporioides as revealed by transcriptome analysis.</title>
        <authorList>
            <person name="Alkan N."/>
            <person name="Meng X."/>
            <person name="Friedlander G."/>
            <person name="Reuveni E."/>
            <person name="Sukno S."/>
            <person name="Sherman A."/>
            <person name="Thon M."/>
            <person name="Fluhr R."/>
            <person name="Prusky D."/>
        </authorList>
    </citation>
    <scope>NUCLEOTIDE SEQUENCE [LARGE SCALE GENOMIC DNA]</scope>
    <source>
        <strain evidence="2">Cg-14</strain>
    </source>
</reference>
<dbReference type="HOGENOM" id="CLU_3437669_0_0_1"/>
<comment type="caution">
    <text evidence="1">The sequence shown here is derived from an EMBL/GenBank/DDBJ whole genome shotgun (WGS) entry which is preliminary data.</text>
</comment>
<evidence type="ECO:0000313" key="2">
    <source>
        <dbReference type="Proteomes" id="UP000015530"/>
    </source>
</evidence>
<accession>T0JUX0</accession>
<protein>
    <submittedName>
        <fullName evidence="1">Uncharacterized protein</fullName>
    </submittedName>
</protein>
<name>T0JUX0_COLGC</name>
<organism evidence="1 2">
    <name type="scientific">Colletotrichum gloeosporioides (strain Cg-14)</name>
    <name type="common">Anthracnose fungus</name>
    <name type="synonym">Glomerella cingulata</name>
    <dbReference type="NCBI Taxonomy" id="1237896"/>
    <lineage>
        <taxon>Eukaryota</taxon>
        <taxon>Fungi</taxon>
        <taxon>Dikarya</taxon>
        <taxon>Ascomycota</taxon>
        <taxon>Pezizomycotina</taxon>
        <taxon>Sordariomycetes</taxon>
        <taxon>Hypocreomycetidae</taxon>
        <taxon>Glomerellales</taxon>
        <taxon>Glomerellaceae</taxon>
        <taxon>Colletotrichum</taxon>
        <taxon>Colletotrichum gloeosporioides species complex</taxon>
    </lineage>
</organism>
<dbReference type="Proteomes" id="UP000015530">
    <property type="component" value="Unassembled WGS sequence"/>
</dbReference>
<gene>
    <name evidence="1" type="ORF">CGLO_18238</name>
</gene>